<proteinExistence type="predicted"/>
<reference evidence="2" key="1">
    <citation type="submission" date="2020-05" db="EMBL/GenBank/DDBJ databases">
        <title>WGS assembly of Panicum virgatum.</title>
        <authorList>
            <person name="Lovell J.T."/>
            <person name="Jenkins J."/>
            <person name="Shu S."/>
            <person name="Juenger T.E."/>
            <person name="Schmutz J."/>
        </authorList>
    </citation>
    <scope>NUCLEOTIDE SEQUENCE</scope>
    <source>
        <strain evidence="2">AP13</strain>
    </source>
</reference>
<evidence type="ECO:0000313" key="3">
    <source>
        <dbReference type="Proteomes" id="UP000823388"/>
    </source>
</evidence>
<sequence>MNRSISSSCCFTCAASSSEMEANRDCDDEWHKTFIICLLVSCLTCAASSSPPAVVAAARRMLGGGQLTRARAPLGTGTTRPRRTGVTAACGGAAGDPPATSRGGIPVMAALFEGVGHAATDDEVSRACVSIRSMDKAPPGAMQESDRGGAAGDPGECVAGAEESFEEPLMTWIPAGRIRWHSRK</sequence>
<protein>
    <submittedName>
        <fullName evidence="2">Uncharacterized protein</fullName>
    </submittedName>
</protein>
<dbReference type="EMBL" id="CM029046">
    <property type="protein sequence ID" value="KAG2592106.1"/>
    <property type="molecule type" value="Genomic_DNA"/>
</dbReference>
<accession>A0A8T0S5U8</accession>
<dbReference type="Proteomes" id="UP000823388">
    <property type="component" value="Chromosome 5N"/>
</dbReference>
<dbReference type="AlphaFoldDB" id="A0A8T0S5U8"/>
<keyword evidence="3" id="KW-1185">Reference proteome</keyword>
<organism evidence="2 3">
    <name type="scientific">Panicum virgatum</name>
    <name type="common">Blackwell switchgrass</name>
    <dbReference type="NCBI Taxonomy" id="38727"/>
    <lineage>
        <taxon>Eukaryota</taxon>
        <taxon>Viridiplantae</taxon>
        <taxon>Streptophyta</taxon>
        <taxon>Embryophyta</taxon>
        <taxon>Tracheophyta</taxon>
        <taxon>Spermatophyta</taxon>
        <taxon>Magnoliopsida</taxon>
        <taxon>Liliopsida</taxon>
        <taxon>Poales</taxon>
        <taxon>Poaceae</taxon>
        <taxon>PACMAD clade</taxon>
        <taxon>Panicoideae</taxon>
        <taxon>Panicodae</taxon>
        <taxon>Paniceae</taxon>
        <taxon>Panicinae</taxon>
        <taxon>Panicum</taxon>
        <taxon>Panicum sect. Hiantes</taxon>
    </lineage>
</organism>
<name>A0A8T0S5U8_PANVG</name>
<evidence type="ECO:0000313" key="2">
    <source>
        <dbReference type="EMBL" id="KAG2592106.1"/>
    </source>
</evidence>
<feature type="region of interest" description="Disordered" evidence="1">
    <location>
        <begin position="136"/>
        <end position="155"/>
    </location>
</feature>
<evidence type="ECO:0000256" key="1">
    <source>
        <dbReference type="SAM" id="MobiDB-lite"/>
    </source>
</evidence>
<gene>
    <name evidence="2" type="ORF">PVAP13_5NG525786</name>
</gene>
<comment type="caution">
    <text evidence="2">The sequence shown here is derived from an EMBL/GenBank/DDBJ whole genome shotgun (WGS) entry which is preliminary data.</text>
</comment>